<proteinExistence type="predicted"/>
<protein>
    <submittedName>
        <fullName evidence="1">Uncharacterized protein</fullName>
    </submittedName>
</protein>
<name>A0A0K2T1M9_LEPSM</name>
<accession>A0A0K2T1M9</accession>
<organism evidence="1">
    <name type="scientific">Lepeophtheirus salmonis</name>
    <name type="common">Salmon louse</name>
    <name type="synonym">Caligus salmonis</name>
    <dbReference type="NCBI Taxonomy" id="72036"/>
    <lineage>
        <taxon>Eukaryota</taxon>
        <taxon>Metazoa</taxon>
        <taxon>Ecdysozoa</taxon>
        <taxon>Arthropoda</taxon>
        <taxon>Crustacea</taxon>
        <taxon>Multicrustacea</taxon>
        <taxon>Hexanauplia</taxon>
        <taxon>Copepoda</taxon>
        <taxon>Siphonostomatoida</taxon>
        <taxon>Caligidae</taxon>
        <taxon>Lepeophtheirus</taxon>
    </lineage>
</organism>
<reference evidence="1" key="1">
    <citation type="submission" date="2014-05" db="EMBL/GenBank/DDBJ databases">
        <authorList>
            <person name="Chronopoulou M."/>
        </authorList>
    </citation>
    <scope>NUCLEOTIDE SEQUENCE</scope>
    <source>
        <tissue evidence="1">Whole organism</tissue>
    </source>
</reference>
<sequence>CTYIETKNLSYTIPFVTSAIFGERRTPLKRAAVIRLWSLHITFDAKHSPSLVPLKQYRNSSRSGFLPTFSPTPFLTHSF</sequence>
<evidence type="ECO:0000313" key="1">
    <source>
        <dbReference type="EMBL" id="CDW19366.1"/>
    </source>
</evidence>
<dbReference type="EMBL" id="HACA01002005">
    <property type="protein sequence ID" value="CDW19366.1"/>
    <property type="molecule type" value="Transcribed_RNA"/>
</dbReference>
<feature type="non-terminal residue" evidence="1">
    <location>
        <position position="1"/>
    </location>
</feature>
<dbReference type="AlphaFoldDB" id="A0A0K2T1M9"/>